<dbReference type="AlphaFoldDB" id="A0ABD2RKT6"/>
<comment type="caution">
    <text evidence="3">The sequence shown here is derived from an EMBL/GenBank/DDBJ whole genome shotgun (WGS) entry which is preliminary data.</text>
</comment>
<dbReference type="Pfam" id="PF24818">
    <property type="entry name" value="PH_TRF2_HOY1"/>
    <property type="match status" value="1"/>
</dbReference>
<evidence type="ECO:0000313" key="3">
    <source>
        <dbReference type="EMBL" id="KAL3331706.1"/>
    </source>
</evidence>
<proteinExistence type="predicted"/>
<dbReference type="PANTHER" id="PTHR33494">
    <property type="entry name" value="OS02G0793800 PROTEIN"/>
    <property type="match status" value="1"/>
</dbReference>
<keyword evidence="4" id="KW-1185">Reference proteome</keyword>
<dbReference type="EMBL" id="JBJKTR010000019">
    <property type="protein sequence ID" value="KAL3331706.1"/>
    <property type="molecule type" value="Genomic_DNA"/>
</dbReference>
<evidence type="ECO:0000313" key="4">
    <source>
        <dbReference type="Proteomes" id="UP001627284"/>
    </source>
</evidence>
<protein>
    <recommendedName>
        <fullName evidence="2">TRF2/HOY1 PH-like domain-containing protein</fullName>
    </recommendedName>
</protein>
<feature type="compositionally biased region" description="Low complexity" evidence="1">
    <location>
        <begin position="152"/>
        <end position="169"/>
    </location>
</feature>
<sequence length="194" mass="21106">MVELMMSSGMASFTVKFEVEDPLEDEHGPLTKRSKSSSASSSFNQLARQPLFFKETNPQPRKHTLWQATSDFTGGQASLNRQHFLQCPLGVLNKHYEKLIQCDVRLNSLSKQPELALKSPYFDTKATVFENLDELNDHGLDLVGSGKGSPLSSIQDAASPAAAQSSSVSFEQPDLLGAAPEHLSRDAPSPSSGK</sequence>
<accession>A0ABD2RKT6</accession>
<dbReference type="Proteomes" id="UP001627284">
    <property type="component" value="Unassembled WGS sequence"/>
</dbReference>
<dbReference type="PANTHER" id="PTHR33494:SF27">
    <property type="entry name" value="ATP-DEPENDENT DNA HELICASE"/>
    <property type="match status" value="1"/>
</dbReference>
<reference evidence="3 4" key="1">
    <citation type="submission" date="2024-05" db="EMBL/GenBank/DDBJ databases">
        <title>De novo assembly of an allotetraploid wild potato.</title>
        <authorList>
            <person name="Hosaka A.J."/>
        </authorList>
    </citation>
    <scope>NUCLEOTIDE SEQUENCE [LARGE SCALE GENOMIC DNA]</scope>
    <source>
        <tissue evidence="3">Young leaves</tissue>
    </source>
</reference>
<evidence type="ECO:0000259" key="2">
    <source>
        <dbReference type="Pfam" id="PF24818"/>
    </source>
</evidence>
<organism evidence="3 4">
    <name type="scientific">Solanum stoloniferum</name>
    <dbReference type="NCBI Taxonomy" id="62892"/>
    <lineage>
        <taxon>Eukaryota</taxon>
        <taxon>Viridiplantae</taxon>
        <taxon>Streptophyta</taxon>
        <taxon>Embryophyta</taxon>
        <taxon>Tracheophyta</taxon>
        <taxon>Spermatophyta</taxon>
        <taxon>Magnoliopsida</taxon>
        <taxon>eudicotyledons</taxon>
        <taxon>Gunneridae</taxon>
        <taxon>Pentapetalae</taxon>
        <taxon>asterids</taxon>
        <taxon>lamiids</taxon>
        <taxon>Solanales</taxon>
        <taxon>Solanaceae</taxon>
        <taxon>Solanoideae</taxon>
        <taxon>Solaneae</taxon>
        <taxon>Solanum</taxon>
    </lineage>
</organism>
<evidence type="ECO:0000256" key="1">
    <source>
        <dbReference type="SAM" id="MobiDB-lite"/>
    </source>
</evidence>
<feature type="region of interest" description="Disordered" evidence="1">
    <location>
        <begin position="146"/>
        <end position="194"/>
    </location>
</feature>
<gene>
    <name evidence="3" type="ORF">AABB24_032358</name>
</gene>
<dbReference type="InterPro" id="IPR057939">
    <property type="entry name" value="TRF2_HOY1_PH"/>
</dbReference>
<feature type="domain" description="TRF2/HOY1 PH-like" evidence="2">
    <location>
        <begin position="45"/>
        <end position="93"/>
    </location>
</feature>
<name>A0ABD2RKT6_9SOLN</name>